<dbReference type="PROSITE" id="PS51082">
    <property type="entry name" value="WH2"/>
    <property type="match status" value="1"/>
</dbReference>
<feature type="compositionally biased region" description="Polar residues" evidence="6">
    <location>
        <begin position="234"/>
        <end position="251"/>
    </location>
</feature>
<dbReference type="InterPro" id="IPR003124">
    <property type="entry name" value="WH2_dom"/>
</dbReference>
<evidence type="ECO:0000256" key="1">
    <source>
        <dbReference type="ARBA" id="ARBA00022723"/>
    </source>
</evidence>
<feature type="compositionally biased region" description="Polar residues" evidence="6">
    <location>
        <begin position="266"/>
        <end position="277"/>
    </location>
</feature>
<keyword evidence="10" id="KW-1185">Reference proteome</keyword>
<comment type="caution">
    <text evidence="9">The sequence shown here is derived from an EMBL/GenBank/DDBJ whole genome shotgun (WGS) entry which is preliminary data.</text>
</comment>
<gene>
    <name evidence="9" type="primary">limD</name>
    <name evidence="9" type="ORF">PPL_10248</name>
</gene>
<dbReference type="STRING" id="670386.D3BQR2"/>
<dbReference type="Gene3D" id="2.10.110.10">
    <property type="entry name" value="Cysteine Rich Protein"/>
    <property type="match status" value="3"/>
</dbReference>
<feature type="compositionally biased region" description="Pro residues" evidence="6">
    <location>
        <begin position="184"/>
        <end position="203"/>
    </location>
</feature>
<dbReference type="Pfam" id="PF00412">
    <property type="entry name" value="LIM"/>
    <property type="match status" value="3"/>
</dbReference>
<feature type="compositionally biased region" description="Low complexity" evidence="6">
    <location>
        <begin position="110"/>
        <end position="126"/>
    </location>
</feature>
<dbReference type="InParanoid" id="D3BQR2"/>
<dbReference type="CDD" id="cd08368">
    <property type="entry name" value="LIM"/>
    <property type="match status" value="3"/>
</dbReference>
<feature type="compositionally biased region" description="Pro residues" evidence="6">
    <location>
        <begin position="1"/>
        <end position="22"/>
    </location>
</feature>
<dbReference type="OMA" id="SPKPSWY"/>
<feature type="domain" description="LIM zinc-binding" evidence="7">
    <location>
        <begin position="584"/>
        <end position="648"/>
    </location>
</feature>
<dbReference type="SUPFAM" id="SSF57716">
    <property type="entry name" value="Glucocorticoid receptor-like (DNA-binding domain)"/>
    <property type="match status" value="3"/>
</dbReference>
<feature type="compositionally biased region" description="Gly residues" evidence="6">
    <location>
        <begin position="66"/>
        <end position="83"/>
    </location>
</feature>
<feature type="compositionally biased region" description="Low complexity" evidence="6">
    <location>
        <begin position="162"/>
        <end position="183"/>
    </location>
</feature>
<evidence type="ECO:0000256" key="3">
    <source>
        <dbReference type="ARBA" id="ARBA00022833"/>
    </source>
</evidence>
<feature type="region of interest" description="Disordered" evidence="6">
    <location>
        <begin position="1"/>
        <end position="297"/>
    </location>
</feature>
<feature type="domain" description="LIM zinc-binding" evidence="7">
    <location>
        <begin position="463"/>
        <end position="520"/>
    </location>
</feature>
<feature type="region of interest" description="Disordered" evidence="6">
    <location>
        <begin position="310"/>
        <end position="430"/>
    </location>
</feature>
<dbReference type="RefSeq" id="XP_020428614.1">
    <property type="nucleotide sequence ID" value="XM_020581029.1"/>
</dbReference>
<dbReference type="GO" id="GO:0046872">
    <property type="term" value="F:metal ion binding"/>
    <property type="evidence" value="ECO:0007669"/>
    <property type="project" value="UniProtKB-KW"/>
</dbReference>
<keyword evidence="4 5" id="KW-0440">LIM domain</keyword>
<dbReference type="InterPro" id="IPR001781">
    <property type="entry name" value="Znf_LIM"/>
</dbReference>
<feature type="compositionally biased region" description="Low complexity" evidence="6">
    <location>
        <begin position="345"/>
        <end position="364"/>
    </location>
</feature>
<evidence type="ECO:0000313" key="9">
    <source>
        <dbReference type="EMBL" id="EFA76482.1"/>
    </source>
</evidence>
<evidence type="ECO:0000259" key="7">
    <source>
        <dbReference type="PROSITE" id="PS50023"/>
    </source>
</evidence>
<dbReference type="Proteomes" id="UP000001396">
    <property type="component" value="Unassembled WGS sequence"/>
</dbReference>
<evidence type="ECO:0000259" key="8">
    <source>
        <dbReference type="PROSITE" id="PS51082"/>
    </source>
</evidence>
<dbReference type="FunCoup" id="D3BQR2">
    <property type="interactions" value="629"/>
</dbReference>
<feature type="compositionally biased region" description="Polar residues" evidence="6">
    <location>
        <begin position="310"/>
        <end position="326"/>
    </location>
</feature>
<keyword evidence="2" id="KW-0677">Repeat</keyword>
<evidence type="ECO:0000256" key="6">
    <source>
        <dbReference type="SAM" id="MobiDB-lite"/>
    </source>
</evidence>
<dbReference type="EMBL" id="ADBJ01000047">
    <property type="protein sequence ID" value="EFA76482.1"/>
    <property type="molecule type" value="Genomic_DNA"/>
</dbReference>
<keyword evidence="1 5" id="KW-0479">Metal-binding</keyword>
<organism evidence="9 10">
    <name type="scientific">Heterostelium pallidum (strain ATCC 26659 / Pp 5 / PN500)</name>
    <name type="common">Cellular slime mold</name>
    <name type="synonym">Polysphondylium pallidum</name>
    <dbReference type="NCBI Taxonomy" id="670386"/>
    <lineage>
        <taxon>Eukaryota</taxon>
        <taxon>Amoebozoa</taxon>
        <taxon>Evosea</taxon>
        <taxon>Eumycetozoa</taxon>
        <taxon>Dictyostelia</taxon>
        <taxon>Acytosteliales</taxon>
        <taxon>Acytosteliaceae</taxon>
        <taxon>Heterostelium</taxon>
    </lineage>
</organism>
<feature type="compositionally biased region" description="Basic and acidic residues" evidence="6">
    <location>
        <begin position="49"/>
        <end position="60"/>
    </location>
</feature>
<dbReference type="PANTHER" id="PTHR24205:SF16">
    <property type="entry name" value="GH01042P-RELATED"/>
    <property type="match status" value="1"/>
</dbReference>
<protein>
    <submittedName>
        <fullName evidence="9">LIM-type zinc finger-containing protein</fullName>
    </submittedName>
</protein>
<evidence type="ECO:0000256" key="2">
    <source>
        <dbReference type="ARBA" id="ARBA00022737"/>
    </source>
</evidence>
<dbReference type="SMART" id="SM00132">
    <property type="entry name" value="LIM"/>
    <property type="match status" value="3"/>
</dbReference>
<dbReference type="AlphaFoldDB" id="D3BQR2"/>
<sequence>MDGPPPPPPPPAPAPPPPPPAGVPAADPGRNALLGSIQNFSSAKLKKVKTNDKKPDDRPLKAPSAPGGGGGSGRPAPGGGPSGFGDIFAGGMPKLKSRGGGIDTGASGHSSPAPTNSSPAPVNSTPTPKPTFVSVAKPGAAPQLKPSTGVLRKAPAIAKNSAGPKPAATAAAPTNKPAAAPFKPVEPPKPVHTPAPTPTPTPTPVEATPTPAPTPVAAPPAPVAPKQEDPVVHVTTSFKSNVVVESNITPSGNPPAPAPVQEQPPKQTTPTFKSQASPAIKPAAGFGKTPVNWVQPGQNVSPVGRVVQTASVHSSAPKSNVTSSASVGAKPAPVLNKTPSQTSMKSAPSVSPVVKPAPSISPVVKPTPPPAATTTTHHHQPVEPPKPVHTPTAPVHTPAPAPTPAVPAPVPTPSHHQETTHSHSHSHQNIETEHLTATNTSSGNLNSSSPRGVSTTVDGDEQLFCHRCKQSIEGSHYKAMDRAWHIDHFTCNDCHKKIQSFVVHLDQPYCEDCYDRSFVEHKQCFMCSKPIFGTVVSALSNSFHEECFKCNSCGTHFPDKEFYQLEGKPYCLACVTKATAPKYEVCDGCSEQIVSRGEGVIKVLGRKFHNNNKCFSCTGCRTAFPALNFYEVHSNPYCYDCASKLKAEKSDVEKKRERN</sequence>
<dbReference type="Pfam" id="PF02205">
    <property type="entry name" value="WH2"/>
    <property type="match status" value="1"/>
</dbReference>
<keyword evidence="3 5" id="KW-0862">Zinc</keyword>
<dbReference type="PROSITE" id="PS00478">
    <property type="entry name" value="LIM_DOMAIN_1"/>
    <property type="match status" value="1"/>
</dbReference>
<feature type="compositionally biased region" description="Pro residues" evidence="6">
    <location>
        <begin position="397"/>
        <end position="412"/>
    </location>
</feature>
<feature type="domain" description="WH2" evidence="8">
    <location>
        <begin position="29"/>
        <end position="48"/>
    </location>
</feature>
<evidence type="ECO:0000256" key="4">
    <source>
        <dbReference type="ARBA" id="ARBA00023038"/>
    </source>
</evidence>
<name>D3BQR2_HETP5</name>
<reference evidence="9 10" key="1">
    <citation type="journal article" date="2011" name="Genome Res.">
        <title>Phylogeny-wide analysis of social amoeba genomes highlights ancient origins for complex intercellular communication.</title>
        <authorList>
            <person name="Heidel A.J."/>
            <person name="Lawal H.M."/>
            <person name="Felder M."/>
            <person name="Schilde C."/>
            <person name="Helps N.R."/>
            <person name="Tunggal B."/>
            <person name="Rivero F."/>
            <person name="John U."/>
            <person name="Schleicher M."/>
            <person name="Eichinger L."/>
            <person name="Platzer M."/>
            <person name="Noegel A.A."/>
            <person name="Schaap P."/>
            <person name="Gloeckner G."/>
        </authorList>
    </citation>
    <scope>NUCLEOTIDE SEQUENCE [LARGE SCALE GENOMIC DNA]</scope>
    <source>
        <strain evidence="10">ATCC 26659 / Pp 5 / PN500</strain>
    </source>
</reference>
<dbReference type="GeneID" id="31365719"/>
<dbReference type="GO" id="GO:0003712">
    <property type="term" value="F:transcription coregulator activity"/>
    <property type="evidence" value="ECO:0007669"/>
    <property type="project" value="TreeGrafter"/>
</dbReference>
<evidence type="ECO:0000313" key="10">
    <source>
        <dbReference type="Proteomes" id="UP000001396"/>
    </source>
</evidence>
<dbReference type="GO" id="GO:0005634">
    <property type="term" value="C:nucleus"/>
    <property type="evidence" value="ECO:0007669"/>
    <property type="project" value="TreeGrafter"/>
</dbReference>
<evidence type="ECO:0000256" key="5">
    <source>
        <dbReference type="PROSITE-ProRule" id="PRU00125"/>
    </source>
</evidence>
<feature type="compositionally biased region" description="Pro residues" evidence="6">
    <location>
        <begin position="210"/>
        <end position="223"/>
    </location>
</feature>
<accession>D3BQR2</accession>
<dbReference type="PANTHER" id="PTHR24205">
    <property type="entry name" value="FOUR AND A HALF LIM DOMAINS PROTEIN"/>
    <property type="match status" value="1"/>
</dbReference>
<feature type="domain" description="LIM zinc-binding" evidence="7">
    <location>
        <begin position="522"/>
        <end position="581"/>
    </location>
</feature>
<dbReference type="GO" id="GO:0003779">
    <property type="term" value="F:actin binding"/>
    <property type="evidence" value="ECO:0007669"/>
    <property type="project" value="InterPro"/>
</dbReference>
<dbReference type="PROSITE" id="PS50023">
    <property type="entry name" value="LIM_DOMAIN_2"/>
    <property type="match status" value="3"/>
</dbReference>
<proteinExistence type="predicted"/>